<dbReference type="Proteomes" id="UP001295684">
    <property type="component" value="Unassembled WGS sequence"/>
</dbReference>
<sequence>MNICESLHETPLSLIDHALPESMYPEHSAFQNLESYEERRQILDFCLNSTGITKVHTSKATMDNSIQLRKKEKVAKISNTRWGRSEDKFLFQTIREMEQLQIITLDELLHPHPNTNINDYEGIHELCSKVNWRSSAAKLLARIKTLCNPEFSFREMRKLKKIIKRIHNQEEIDYNDLIYEFPGKTIHILQDTIRSLLESSNQKV</sequence>
<evidence type="ECO:0000313" key="1">
    <source>
        <dbReference type="EMBL" id="CAI2374502.1"/>
    </source>
</evidence>
<accession>A0AAD1XKS9</accession>
<dbReference type="AlphaFoldDB" id="A0AAD1XKS9"/>
<dbReference type="EMBL" id="CAMPGE010015910">
    <property type="protein sequence ID" value="CAI2374502.1"/>
    <property type="molecule type" value="Genomic_DNA"/>
</dbReference>
<reference evidence="1" key="1">
    <citation type="submission" date="2023-07" db="EMBL/GenBank/DDBJ databases">
        <authorList>
            <consortium name="AG Swart"/>
            <person name="Singh M."/>
            <person name="Singh A."/>
            <person name="Seah K."/>
            <person name="Emmerich C."/>
        </authorList>
    </citation>
    <scope>NUCLEOTIDE SEQUENCE</scope>
    <source>
        <strain evidence="1">DP1</strain>
    </source>
</reference>
<name>A0AAD1XKS9_EUPCR</name>
<proteinExistence type="predicted"/>
<evidence type="ECO:0000313" key="2">
    <source>
        <dbReference type="Proteomes" id="UP001295684"/>
    </source>
</evidence>
<organism evidence="1 2">
    <name type="scientific">Euplotes crassus</name>
    <dbReference type="NCBI Taxonomy" id="5936"/>
    <lineage>
        <taxon>Eukaryota</taxon>
        <taxon>Sar</taxon>
        <taxon>Alveolata</taxon>
        <taxon>Ciliophora</taxon>
        <taxon>Intramacronucleata</taxon>
        <taxon>Spirotrichea</taxon>
        <taxon>Hypotrichia</taxon>
        <taxon>Euplotida</taxon>
        <taxon>Euplotidae</taxon>
        <taxon>Moneuplotes</taxon>
    </lineage>
</organism>
<gene>
    <name evidence="1" type="ORF">ECRASSUSDP1_LOCUS15855</name>
</gene>
<keyword evidence="2" id="KW-1185">Reference proteome</keyword>
<comment type="caution">
    <text evidence="1">The sequence shown here is derived from an EMBL/GenBank/DDBJ whole genome shotgun (WGS) entry which is preliminary data.</text>
</comment>
<protein>
    <submittedName>
        <fullName evidence="1">Uncharacterized protein</fullName>
    </submittedName>
</protein>